<feature type="region of interest" description="Disordered" evidence="1">
    <location>
        <begin position="40"/>
        <end position="60"/>
    </location>
</feature>
<protein>
    <submittedName>
        <fullName evidence="2">CopG family transcriptional regulator</fullName>
    </submittedName>
</protein>
<name>A0A3M8QT63_9PROT</name>
<gene>
    <name evidence="2" type="ORF">EC580_12565</name>
</gene>
<accession>A0A3M8QT63</accession>
<reference evidence="2" key="1">
    <citation type="submission" date="2018-10" db="EMBL/GenBank/DDBJ databases">
        <title>Acidithiobacillus sulfuriphilus sp. nov.: an extremely acidophilic sulfur-oxidizing chemolithotroph isolated from a neutral pH environment.</title>
        <authorList>
            <person name="Falagan C."/>
            <person name="Moya-Beltran A."/>
            <person name="Quatrini R."/>
            <person name="Johnson D.B."/>
        </authorList>
    </citation>
    <scope>NUCLEOTIDE SEQUENCE [LARGE SCALE GENOMIC DNA]</scope>
    <source>
        <strain evidence="2">CJ-2</strain>
    </source>
</reference>
<dbReference type="AlphaFoldDB" id="A0A3M8QT63"/>
<organism evidence="2">
    <name type="scientific">Acidithiobacillus sulfuriphilus</name>
    <dbReference type="NCBI Taxonomy" id="1867749"/>
    <lineage>
        <taxon>Bacteria</taxon>
        <taxon>Pseudomonadati</taxon>
        <taxon>Pseudomonadota</taxon>
        <taxon>Acidithiobacillia</taxon>
        <taxon>Acidithiobacillales</taxon>
        <taxon>Acidithiobacillaceae</taxon>
        <taxon>Acidithiobacillus</taxon>
    </lineage>
</organism>
<evidence type="ECO:0000313" key="2">
    <source>
        <dbReference type="EMBL" id="RNF58682.1"/>
    </source>
</evidence>
<dbReference type="EMBL" id="RIZI01000190">
    <property type="protein sequence ID" value="RNF58682.1"/>
    <property type="molecule type" value="Genomic_DNA"/>
</dbReference>
<sequence length="77" mass="8081">MRTTLSIDNDVLAAAKGLAAMQHKTVGTVVSALIRQALQSQNAPSGNARNGVPLLPVRPGAMPVTPELVNQLRDELP</sequence>
<comment type="caution">
    <text evidence="2">The sequence shown here is derived from an EMBL/GenBank/DDBJ whole genome shotgun (WGS) entry which is preliminary data.</text>
</comment>
<proteinExistence type="predicted"/>
<evidence type="ECO:0000256" key="1">
    <source>
        <dbReference type="SAM" id="MobiDB-lite"/>
    </source>
</evidence>